<dbReference type="GO" id="GO:0016787">
    <property type="term" value="F:hydrolase activity"/>
    <property type="evidence" value="ECO:0007669"/>
    <property type="project" value="UniProtKB-KW"/>
</dbReference>
<evidence type="ECO:0000313" key="2">
    <source>
        <dbReference type="EMBL" id="MFD2110764.1"/>
    </source>
</evidence>
<name>A0ABW4Y849_9GAMM</name>
<reference evidence="3" key="1">
    <citation type="journal article" date="2019" name="Int. J. Syst. Evol. Microbiol.">
        <title>The Global Catalogue of Microorganisms (GCM) 10K type strain sequencing project: providing services to taxonomists for standard genome sequencing and annotation.</title>
        <authorList>
            <consortium name="The Broad Institute Genomics Platform"/>
            <consortium name="The Broad Institute Genome Sequencing Center for Infectious Disease"/>
            <person name="Wu L."/>
            <person name="Ma J."/>
        </authorList>
    </citation>
    <scope>NUCLEOTIDE SEQUENCE [LARGE SCALE GENOMIC DNA]</scope>
    <source>
        <strain evidence="3">KACC 12597</strain>
    </source>
</reference>
<dbReference type="SUPFAM" id="SSF52266">
    <property type="entry name" value="SGNH hydrolase"/>
    <property type="match status" value="1"/>
</dbReference>
<dbReference type="Pfam" id="PF13472">
    <property type="entry name" value="Lipase_GDSL_2"/>
    <property type="match status" value="1"/>
</dbReference>
<dbReference type="EMBL" id="JBHUHX010000004">
    <property type="protein sequence ID" value="MFD2110764.1"/>
    <property type="molecule type" value="Genomic_DNA"/>
</dbReference>
<accession>A0ABW4Y849</accession>
<sequence length="368" mass="41922">MRRMLFVLVWLLLVFLLLEGAGFAFYKLEISQPISDYGYPAGLIVAHPQLGYSYQPNFSGHFKGSAYQDIPIEINAQGFRDRDFKAQPGDGMRIAVLGDSVVFGAGVRQDERFTECLDRADETGQTGQRLLNLGVNSYTFGHYLTLARLNFLGANPDAVLVGITLNDFASMDDNGPARRAQRYAKEWHKPDWVARVQERIGRTYAVRFLREIRTRFTYAMLNADEREDYHTKWMRTVVAGWQSDENRQRFETGLDAFSALLKGRYTPFGFILFPELNALRNPAEFGAPRRLVRELLDQRGLHYCDPYDDFARQSDLGALFLARDDIHYSPKGHQILCRSVERCLDRLELTGRLDGSAPDQAARAPSSE</sequence>
<keyword evidence="3" id="KW-1185">Reference proteome</keyword>
<dbReference type="Proteomes" id="UP001597337">
    <property type="component" value="Unassembled WGS sequence"/>
</dbReference>
<keyword evidence="2" id="KW-0378">Hydrolase</keyword>
<proteinExistence type="predicted"/>
<dbReference type="CDD" id="cd00229">
    <property type="entry name" value="SGNH_hydrolase"/>
    <property type="match status" value="1"/>
</dbReference>
<feature type="domain" description="SGNH hydrolase-type esterase" evidence="1">
    <location>
        <begin position="96"/>
        <end position="335"/>
    </location>
</feature>
<organism evidence="2 3">
    <name type="scientific">Thiorhodococcus fuscus</name>
    <dbReference type="NCBI Taxonomy" id="527200"/>
    <lineage>
        <taxon>Bacteria</taxon>
        <taxon>Pseudomonadati</taxon>
        <taxon>Pseudomonadota</taxon>
        <taxon>Gammaproteobacteria</taxon>
        <taxon>Chromatiales</taxon>
        <taxon>Chromatiaceae</taxon>
        <taxon>Thiorhodococcus</taxon>
    </lineage>
</organism>
<dbReference type="InterPro" id="IPR013830">
    <property type="entry name" value="SGNH_hydro"/>
</dbReference>
<comment type="caution">
    <text evidence="2">The sequence shown here is derived from an EMBL/GenBank/DDBJ whole genome shotgun (WGS) entry which is preliminary data.</text>
</comment>
<dbReference type="Gene3D" id="3.40.50.1110">
    <property type="entry name" value="SGNH hydrolase"/>
    <property type="match status" value="1"/>
</dbReference>
<dbReference type="InterPro" id="IPR036514">
    <property type="entry name" value="SGNH_hydro_sf"/>
</dbReference>
<evidence type="ECO:0000259" key="1">
    <source>
        <dbReference type="Pfam" id="PF13472"/>
    </source>
</evidence>
<dbReference type="RefSeq" id="WP_386022874.1">
    <property type="nucleotide sequence ID" value="NZ_JBHUHX010000004.1"/>
</dbReference>
<evidence type="ECO:0000313" key="3">
    <source>
        <dbReference type="Proteomes" id="UP001597337"/>
    </source>
</evidence>
<gene>
    <name evidence="2" type="ORF">ACFSJC_02775</name>
</gene>
<protein>
    <submittedName>
        <fullName evidence="2">SGNH/GDSL hydrolase family protein</fullName>
    </submittedName>
</protein>